<reference evidence="1" key="2">
    <citation type="journal article" date="2015" name="Data Brief">
        <title>Shoot transcriptome of the giant reed, Arundo donax.</title>
        <authorList>
            <person name="Barrero R.A."/>
            <person name="Guerrero F.D."/>
            <person name="Moolhuijzen P."/>
            <person name="Goolsby J.A."/>
            <person name="Tidwell J."/>
            <person name="Bellgard S.E."/>
            <person name="Bellgard M.I."/>
        </authorList>
    </citation>
    <scope>NUCLEOTIDE SEQUENCE</scope>
    <source>
        <tissue evidence="1">Shoot tissue taken approximately 20 cm above the soil surface</tissue>
    </source>
</reference>
<protein>
    <submittedName>
        <fullName evidence="1">Uncharacterized protein</fullName>
    </submittedName>
</protein>
<accession>A0A0A8YYC7</accession>
<sequence>MPQEHHLLLLTDKALPWRSMARRT</sequence>
<proteinExistence type="predicted"/>
<name>A0A0A8YYC7_ARUDO</name>
<reference evidence="1" key="1">
    <citation type="submission" date="2014-09" db="EMBL/GenBank/DDBJ databases">
        <authorList>
            <person name="Magalhaes I.L.F."/>
            <person name="Oliveira U."/>
            <person name="Santos F.R."/>
            <person name="Vidigal T.H.D.A."/>
            <person name="Brescovit A.D."/>
            <person name="Santos A.J."/>
        </authorList>
    </citation>
    <scope>NUCLEOTIDE SEQUENCE</scope>
    <source>
        <tissue evidence="1">Shoot tissue taken approximately 20 cm above the soil surface</tissue>
    </source>
</reference>
<evidence type="ECO:0000313" key="1">
    <source>
        <dbReference type="EMBL" id="JAD27587.1"/>
    </source>
</evidence>
<organism evidence="1">
    <name type="scientific">Arundo donax</name>
    <name type="common">Giant reed</name>
    <name type="synonym">Donax arundinaceus</name>
    <dbReference type="NCBI Taxonomy" id="35708"/>
    <lineage>
        <taxon>Eukaryota</taxon>
        <taxon>Viridiplantae</taxon>
        <taxon>Streptophyta</taxon>
        <taxon>Embryophyta</taxon>
        <taxon>Tracheophyta</taxon>
        <taxon>Spermatophyta</taxon>
        <taxon>Magnoliopsida</taxon>
        <taxon>Liliopsida</taxon>
        <taxon>Poales</taxon>
        <taxon>Poaceae</taxon>
        <taxon>PACMAD clade</taxon>
        <taxon>Arundinoideae</taxon>
        <taxon>Arundineae</taxon>
        <taxon>Arundo</taxon>
    </lineage>
</organism>
<dbReference type="EMBL" id="GBRH01270308">
    <property type="protein sequence ID" value="JAD27587.1"/>
    <property type="molecule type" value="Transcribed_RNA"/>
</dbReference>
<dbReference type="AlphaFoldDB" id="A0A0A8YYC7"/>